<feature type="domain" description="PD-(D/E)XK endonuclease-like" evidence="1">
    <location>
        <begin position="691"/>
        <end position="927"/>
    </location>
</feature>
<evidence type="ECO:0000259" key="1">
    <source>
        <dbReference type="Pfam" id="PF12705"/>
    </source>
</evidence>
<dbReference type="Gene3D" id="3.40.50.300">
    <property type="entry name" value="P-loop containing nucleotide triphosphate hydrolases"/>
    <property type="match status" value="1"/>
</dbReference>
<dbReference type="Gene3D" id="3.90.320.10">
    <property type="match status" value="1"/>
</dbReference>
<dbReference type="OrthoDB" id="9762792at2"/>
<organism evidence="2 3">
    <name type="scientific">Sediminitomix flava</name>
    <dbReference type="NCBI Taxonomy" id="379075"/>
    <lineage>
        <taxon>Bacteria</taxon>
        <taxon>Pseudomonadati</taxon>
        <taxon>Bacteroidota</taxon>
        <taxon>Cytophagia</taxon>
        <taxon>Cytophagales</taxon>
        <taxon>Flammeovirgaceae</taxon>
        <taxon>Sediminitomix</taxon>
    </lineage>
</organism>
<dbReference type="Pfam" id="PF12705">
    <property type="entry name" value="PDDEXK_1"/>
    <property type="match status" value="1"/>
</dbReference>
<dbReference type="EMBL" id="QGDO01000001">
    <property type="protein sequence ID" value="PWJ44721.1"/>
    <property type="molecule type" value="Genomic_DNA"/>
</dbReference>
<gene>
    <name evidence="2" type="ORF">BC781_1011092</name>
</gene>
<dbReference type="InterPro" id="IPR038726">
    <property type="entry name" value="PDDEXK_AddAB-type"/>
</dbReference>
<proteinExistence type="predicted"/>
<dbReference type="InterPro" id="IPR011604">
    <property type="entry name" value="PDDEXK-like_dom_sf"/>
</dbReference>
<sequence length="987" mass="114402">MEAFLESVAKKLYEEHGNKISRLHIVLPSKRACVYFKHYLGEMMNEGQVLIAPVIVSMEGFARILAHLQIPDSITLLFDLYKTFLKHHEEITLDKFAPLGSAILREFNMIDNNLTEEKAVEMFEYLEDAKAIDRWAENLDKDHDEIKQKHQPLTEFLSFWKSLRETYVEFRANLLERKIGYGGLAFRTAFNRLEEAVKEEGIENVIFAGFSQTSTIEKELILKLVDMGIAKTYFDCDAYYLDQPHHEAGLFLQDFKKHQPQLEDFKQEHIGKHKMDVEIIQVSNIPTQAKVVGDLLQKELDGLISENRLEEFTHKLNHTAILLPDESLLQPLLHSLPDELEGTKEKDIAAKNTNITMGFAFHQTPLYELVESIFNLQENLKREEGKVAKAYFRDVVRIVRHPYFQRNVRDKEIAQGILKQIQQEKHIFLEFETLLEWSDQSPLYRAVFFDWEEKHPAAIRQLKRMTEGLAKVFKNEARTPEEAGADLEGENAFENELLLKLFGTLNRLDEVLPPENIQLKTFRIFLLEALYNITMPFTGFPIAPIQIMGMLESRSLDFDHVIVLSCNEGKLPVKKSVESIIPFDLKSLFGLPTFKDNDKSFAYTFYRLMHRAKKMTLIYTDSSNELTGGGEKSRFLLQIEKELAPRFRDMISVKNSSLAMPLPQIKNELVEIKKDEALIDRIKERLTEKPISPSSIQKYLKNPLQFLEDVVIKLEDDDEIEEELDFRTFGTLLHGGLELLLKPFVGKTMNAEQWTAFKKGEIELALDRTIRETKDLNYFSLESGKNYLLFQIAQKLTADFFTQQSKEFSKVKIVALEDFYHSEILITPDLKIKLAGQADRVDLVWKHDGSMALRVVDYKTGNFTKKDLESKIGIQEVLDDPKKNKIIQLLAYKYLLLKNLNSSKLSKVLPPHVDVSKLKIESGFYFFRKLNDGFIQYKLEGEPDTTTEREAFFKYTEEFFRTIVLDMISEDKNISEEAPVIELVNEY</sequence>
<evidence type="ECO:0000313" key="2">
    <source>
        <dbReference type="EMBL" id="PWJ44721.1"/>
    </source>
</evidence>
<name>A0A315ZGT2_SEDFL</name>
<dbReference type="Proteomes" id="UP000245535">
    <property type="component" value="Unassembled WGS sequence"/>
</dbReference>
<evidence type="ECO:0000313" key="3">
    <source>
        <dbReference type="Proteomes" id="UP000245535"/>
    </source>
</evidence>
<dbReference type="AlphaFoldDB" id="A0A315ZGT2"/>
<keyword evidence="3" id="KW-1185">Reference proteome</keyword>
<protein>
    <submittedName>
        <fullName evidence="2">PD-(D/E)XK nuclease superfamily protein</fullName>
    </submittedName>
</protein>
<dbReference type="SUPFAM" id="SSF52540">
    <property type="entry name" value="P-loop containing nucleoside triphosphate hydrolases"/>
    <property type="match status" value="1"/>
</dbReference>
<accession>A0A315ZGT2</accession>
<dbReference type="RefSeq" id="WP_109616194.1">
    <property type="nucleotide sequence ID" value="NZ_QGDO01000001.1"/>
</dbReference>
<comment type="caution">
    <text evidence="2">The sequence shown here is derived from an EMBL/GenBank/DDBJ whole genome shotgun (WGS) entry which is preliminary data.</text>
</comment>
<dbReference type="InterPro" id="IPR027417">
    <property type="entry name" value="P-loop_NTPase"/>
</dbReference>
<reference evidence="2 3" key="1">
    <citation type="submission" date="2018-03" db="EMBL/GenBank/DDBJ databases">
        <title>Genomic Encyclopedia of Archaeal and Bacterial Type Strains, Phase II (KMG-II): from individual species to whole genera.</title>
        <authorList>
            <person name="Goeker M."/>
        </authorList>
    </citation>
    <scope>NUCLEOTIDE SEQUENCE [LARGE SCALE GENOMIC DNA]</scope>
    <source>
        <strain evidence="2 3">DSM 28229</strain>
    </source>
</reference>